<keyword evidence="3" id="KW-0479">Metal-binding</keyword>
<gene>
    <name evidence="8" type="ORF">SOCE26_023380</name>
</gene>
<evidence type="ECO:0000256" key="1">
    <source>
        <dbReference type="ARBA" id="ARBA00001962"/>
    </source>
</evidence>
<proteinExistence type="predicted"/>
<protein>
    <submittedName>
        <fullName evidence="8">(2Fe-2S)-binding protein</fullName>
    </submittedName>
</protein>
<dbReference type="PROSITE" id="PS51296">
    <property type="entry name" value="RIESKE"/>
    <property type="match status" value="1"/>
</dbReference>
<evidence type="ECO:0000256" key="3">
    <source>
        <dbReference type="ARBA" id="ARBA00022723"/>
    </source>
</evidence>
<name>A0A2L0ENS3_SORCE</name>
<keyword evidence="4" id="KW-0560">Oxidoreductase</keyword>
<dbReference type="GO" id="GO:0016491">
    <property type="term" value="F:oxidoreductase activity"/>
    <property type="evidence" value="ECO:0007669"/>
    <property type="project" value="UniProtKB-KW"/>
</dbReference>
<dbReference type="EMBL" id="CP012673">
    <property type="protein sequence ID" value="AUX40936.1"/>
    <property type="molecule type" value="Genomic_DNA"/>
</dbReference>
<dbReference type="InterPro" id="IPR045605">
    <property type="entry name" value="KshA-like_C"/>
</dbReference>
<dbReference type="Gene3D" id="2.102.10.10">
    <property type="entry name" value="Rieske [2Fe-2S] iron-sulphur domain"/>
    <property type="match status" value="1"/>
</dbReference>
<reference evidence="8 9" key="1">
    <citation type="submission" date="2015-09" db="EMBL/GenBank/DDBJ databases">
        <title>Sorangium comparison.</title>
        <authorList>
            <person name="Zaburannyi N."/>
            <person name="Bunk B."/>
            <person name="Overmann J."/>
            <person name="Mueller R."/>
        </authorList>
    </citation>
    <scope>NUCLEOTIDE SEQUENCE [LARGE SCALE GENOMIC DNA]</scope>
    <source>
        <strain evidence="8 9">So ce26</strain>
    </source>
</reference>
<evidence type="ECO:0000313" key="8">
    <source>
        <dbReference type="EMBL" id="AUX40936.1"/>
    </source>
</evidence>
<evidence type="ECO:0000256" key="4">
    <source>
        <dbReference type="ARBA" id="ARBA00023002"/>
    </source>
</evidence>
<dbReference type="InterPro" id="IPR050584">
    <property type="entry name" value="Cholesterol_7-desaturase"/>
</dbReference>
<dbReference type="Pfam" id="PF19298">
    <property type="entry name" value="KshA_C"/>
    <property type="match status" value="1"/>
</dbReference>
<dbReference type="AlphaFoldDB" id="A0A2L0ENS3"/>
<dbReference type="Pfam" id="PF00355">
    <property type="entry name" value="Rieske"/>
    <property type="match status" value="1"/>
</dbReference>
<dbReference type="PANTHER" id="PTHR21266">
    <property type="entry name" value="IRON-SULFUR DOMAIN CONTAINING PROTEIN"/>
    <property type="match status" value="1"/>
</dbReference>
<dbReference type="PANTHER" id="PTHR21266:SF60">
    <property type="entry name" value="3-KETOSTEROID-9-ALPHA-MONOOXYGENASE, OXYGENASE COMPONENT"/>
    <property type="match status" value="1"/>
</dbReference>
<evidence type="ECO:0000313" key="9">
    <source>
        <dbReference type="Proteomes" id="UP000238348"/>
    </source>
</evidence>
<dbReference type="OrthoDB" id="7456916at2"/>
<dbReference type="SUPFAM" id="SSF55961">
    <property type="entry name" value="Bet v1-like"/>
    <property type="match status" value="1"/>
</dbReference>
<dbReference type="Proteomes" id="UP000238348">
    <property type="component" value="Chromosome"/>
</dbReference>
<dbReference type="GO" id="GO:0051537">
    <property type="term" value="F:2 iron, 2 sulfur cluster binding"/>
    <property type="evidence" value="ECO:0007669"/>
    <property type="project" value="UniProtKB-KW"/>
</dbReference>
<keyword evidence="6" id="KW-0411">Iron-sulfur</keyword>
<dbReference type="InterPro" id="IPR036922">
    <property type="entry name" value="Rieske_2Fe-2S_sf"/>
</dbReference>
<comment type="cofactor">
    <cofactor evidence="1">
        <name>Fe cation</name>
        <dbReference type="ChEBI" id="CHEBI:24875"/>
    </cofactor>
</comment>
<keyword evidence="5" id="KW-0408">Iron</keyword>
<evidence type="ECO:0000256" key="5">
    <source>
        <dbReference type="ARBA" id="ARBA00023004"/>
    </source>
</evidence>
<dbReference type="Gene3D" id="3.90.380.10">
    <property type="entry name" value="Naphthalene 1,2-dioxygenase Alpha Subunit, Chain A, domain 1"/>
    <property type="match status" value="1"/>
</dbReference>
<evidence type="ECO:0000256" key="6">
    <source>
        <dbReference type="ARBA" id="ARBA00023014"/>
    </source>
</evidence>
<dbReference type="GO" id="GO:0046872">
    <property type="term" value="F:metal ion binding"/>
    <property type="evidence" value="ECO:0007669"/>
    <property type="project" value="UniProtKB-KW"/>
</dbReference>
<dbReference type="InterPro" id="IPR017941">
    <property type="entry name" value="Rieske_2Fe-2S"/>
</dbReference>
<dbReference type="GO" id="GO:0008203">
    <property type="term" value="P:cholesterol metabolic process"/>
    <property type="evidence" value="ECO:0007669"/>
    <property type="project" value="InterPro"/>
</dbReference>
<evidence type="ECO:0000256" key="2">
    <source>
        <dbReference type="ARBA" id="ARBA00022714"/>
    </source>
</evidence>
<dbReference type="RefSeq" id="WP_104978657.1">
    <property type="nucleotide sequence ID" value="NZ_CP012673.1"/>
</dbReference>
<dbReference type="GO" id="GO:0005737">
    <property type="term" value="C:cytoplasm"/>
    <property type="evidence" value="ECO:0007669"/>
    <property type="project" value="TreeGrafter"/>
</dbReference>
<evidence type="ECO:0000259" key="7">
    <source>
        <dbReference type="PROSITE" id="PS51296"/>
    </source>
</evidence>
<accession>A0A2L0ENS3</accession>
<feature type="domain" description="Rieske" evidence="7">
    <location>
        <begin position="14"/>
        <end position="117"/>
    </location>
</feature>
<organism evidence="8 9">
    <name type="scientific">Sorangium cellulosum</name>
    <name type="common">Polyangium cellulosum</name>
    <dbReference type="NCBI Taxonomy" id="56"/>
    <lineage>
        <taxon>Bacteria</taxon>
        <taxon>Pseudomonadati</taxon>
        <taxon>Myxococcota</taxon>
        <taxon>Polyangia</taxon>
        <taxon>Polyangiales</taxon>
        <taxon>Polyangiaceae</taxon>
        <taxon>Sorangium</taxon>
    </lineage>
</organism>
<sequence length="307" mass="34336">MSARIPLPPFPRGWFQVASSDELSAGGPLPLRCFGRDLVLFRTQDGEARVLDAHCPHMGAHLGIGGRVEQDGIRCPFHGWVISGNGRCVRIPYADTIPPKAAIRSWDVRELDGMILVHHTSGDEPPSFEIPALPEARSPAWSPGMNRRWRIRTHVQEALENIVDPAHFVTVHGMSERPRTELEIEGHVIRSRSAVKQKGPGGRVVDGTITWEGHGMGYGTIRFTGIAELLFVNTVTPVDDELIDVRFAFWHPSDGPRRLGEALAAEVSRQLEEDIPIWENKIYRPQPVLCPGEKGIMTFRKWSSQFR</sequence>
<keyword evidence="2" id="KW-0001">2Fe-2S</keyword>
<dbReference type="SUPFAM" id="SSF50022">
    <property type="entry name" value="ISP domain"/>
    <property type="match status" value="1"/>
</dbReference>